<proteinExistence type="predicted"/>
<dbReference type="GO" id="GO:0003735">
    <property type="term" value="F:structural constituent of ribosome"/>
    <property type="evidence" value="ECO:0007669"/>
    <property type="project" value="InterPro"/>
</dbReference>
<dbReference type="AlphaFoldDB" id="A0A914KGA0"/>
<dbReference type="SUPFAM" id="SSF57840">
    <property type="entry name" value="Ribosomal protein L36"/>
    <property type="match status" value="1"/>
</dbReference>
<evidence type="ECO:0000313" key="1">
    <source>
        <dbReference type="Proteomes" id="UP000887563"/>
    </source>
</evidence>
<organism evidence="1 2">
    <name type="scientific">Meloidogyne incognita</name>
    <name type="common">Southern root-knot nematode worm</name>
    <name type="synonym">Oxyuris incognita</name>
    <dbReference type="NCBI Taxonomy" id="6306"/>
    <lineage>
        <taxon>Eukaryota</taxon>
        <taxon>Metazoa</taxon>
        <taxon>Ecdysozoa</taxon>
        <taxon>Nematoda</taxon>
        <taxon>Chromadorea</taxon>
        <taxon>Rhabditida</taxon>
        <taxon>Tylenchina</taxon>
        <taxon>Tylenchomorpha</taxon>
        <taxon>Tylenchoidea</taxon>
        <taxon>Meloidogynidae</taxon>
        <taxon>Meloidogyninae</taxon>
        <taxon>Meloidogyne</taxon>
        <taxon>Meloidogyne incognita group</taxon>
    </lineage>
</organism>
<dbReference type="Proteomes" id="UP000887563">
    <property type="component" value="Unplaced"/>
</dbReference>
<dbReference type="GO" id="GO:0005840">
    <property type="term" value="C:ribosome"/>
    <property type="evidence" value="ECO:0007669"/>
    <property type="project" value="InterPro"/>
</dbReference>
<dbReference type="WBParaSite" id="Minc3s00005g00354">
    <property type="protein sequence ID" value="Minc3s00005g00354"/>
    <property type="gene ID" value="Minc3s00005g00354"/>
</dbReference>
<sequence>MCRCIPPYYIKNKKMFVRINRVASFFSSLLNNKHSQHCCFGHPNILIQPNVCSIQQKASLTSKWFLKLHCRYCFFTRRNGRWMVDCTRFSSHKCIQRGFNPKLYW</sequence>
<name>A0A914KGA0_MELIC</name>
<dbReference type="InterPro" id="IPR035977">
    <property type="entry name" value="Ribosomal_bL36_sp"/>
</dbReference>
<accession>A0A914KGA0</accession>
<keyword evidence="1" id="KW-1185">Reference proteome</keyword>
<protein>
    <submittedName>
        <fullName evidence="2">Candidate secreted effector</fullName>
    </submittedName>
</protein>
<dbReference type="GO" id="GO:0006412">
    <property type="term" value="P:translation"/>
    <property type="evidence" value="ECO:0007669"/>
    <property type="project" value="InterPro"/>
</dbReference>
<reference evidence="2" key="1">
    <citation type="submission" date="2022-11" db="UniProtKB">
        <authorList>
            <consortium name="WormBaseParasite"/>
        </authorList>
    </citation>
    <scope>IDENTIFICATION</scope>
</reference>
<evidence type="ECO:0000313" key="2">
    <source>
        <dbReference type="WBParaSite" id="Minc3s00005g00354"/>
    </source>
</evidence>